<evidence type="ECO:0008006" key="4">
    <source>
        <dbReference type="Google" id="ProtNLM"/>
    </source>
</evidence>
<keyword evidence="1" id="KW-0812">Transmembrane</keyword>
<protein>
    <recommendedName>
        <fullName evidence="4">DUF2330 domain-containing protein</fullName>
    </recommendedName>
</protein>
<proteinExistence type="predicted"/>
<feature type="transmembrane region" description="Helical" evidence="1">
    <location>
        <begin position="351"/>
        <end position="374"/>
    </location>
</feature>
<keyword evidence="1" id="KW-1133">Transmembrane helix</keyword>
<gene>
    <name evidence="2" type="ORF">COT27_01990</name>
</gene>
<name>A0A2M6XSW6_9BACT</name>
<evidence type="ECO:0000256" key="1">
    <source>
        <dbReference type="SAM" id="Phobius"/>
    </source>
</evidence>
<reference evidence="3" key="1">
    <citation type="submission" date="2017-09" db="EMBL/GenBank/DDBJ databases">
        <title>Depth-based differentiation of microbial function through sediment-hosted aquifers and enrichment of novel symbionts in the deep terrestrial subsurface.</title>
        <authorList>
            <person name="Probst A.J."/>
            <person name="Ladd B."/>
            <person name="Jarett J.K."/>
            <person name="Geller-Mcgrath D.E."/>
            <person name="Sieber C.M.K."/>
            <person name="Emerson J.B."/>
            <person name="Anantharaman K."/>
            <person name="Thomas B.C."/>
            <person name="Malmstrom R."/>
            <person name="Stieglmeier M."/>
            <person name="Klingl A."/>
            <person name="Woyke T."/>
            <person name="Ryan C.M."/>
            <person name="Banfield J.F."/>
        </authorList>
    </citation>
    <scope>NUCLEOTIDE SEQUENCE [LARGE SCALE GENOMIC DNA]</scope>
</reference>
<evidence type="ECO:0000313" key="3">
    <source>
        <dbReference type="Proteomes" id="UP000230586"/>
    </source>
</evidence>
<sequence>MLKKNIFILSLVMLLLPTFVLADGMMIAPPDRYVLETDQKAVIFHDGGNETLVLSVMFQADAENFAWIIPTPARPGVTKSSDELFTALDELTRIVPNDKRALGIDFDYAQNIMDDGVEVIESKQVEYYDVTVLTADDSKALIKWLNKNGYNYPEFGRYILESYIQNSWYFTAVKIDDGYLADNIKRQLRYGHAIPLRLDFQTDKIVYPLRISSITDNALTHEIPVGNNDNDLIVEDINEIAMPLPVPEQGRSSRPYYLDENIGILLYVITDNKQSLPKFDTLFAGWINKDTIENLAYNDNGDAWFTPKKNQYFLTKLYRRMTRAEMTSDLYLRVADDNETVNAPGSRDNSFVGFIWVIVIGGVIFFILLILVIVNGIRKE</sequence>
<evidence type="ECO:0000313" key="2">
    <source>
        <dbReference type="EMBL" id="PIU10681.1"/>
    </source>
</evidence>
<keyword evidence="1" id="KW-0472">Membrane</keyword>
<organism evidence="2 3">
    <name type="scientific">Candidatus Kuenenbacteria bacterium CG08_land_8_20_14_0_20_37_23</name>
    <dbReference type="NCBI Taxonomy" id="1974617"/>
    <lineage>
        <taxon>Bacteria</taxon>
        <taxon>Candidatus Kueneniibacteriota</taxon>
    </lineage>
</organism>
<dbReference type="AlphaFoldDB" id="A0A2M6XSW6"/>
<dbReference type="Pfam" id="PF10092">
    <property type="entry name" value="DUF2330"/>
    <property type="match status" value="1"/>
</dbReference>
<dbReference type="EMBL" id="PEXX01000036">
    <property type="protein sequence ID" value="PIU10681.1"/>
    <property type="molecule type" value="Genomic_DNA"/>
</dbReference>
<accession>A0A2M6XSW6</accession>
<dbReference type="InterPro" id="IPR019283">
    <property type="entry name" value="DUF2330"/>
</dbReference>
<comment type="caution">
    <text evidence="2">The sequence shown here is derived from an EMBL/GenBank/DDBJ whole genome shotgun (WGS) entry which is preliminary data.</text>
</comment>
<dbReference type="Proteomes" id="UP000230586">
    <property type="component" value="Unassembled WGS sequence"/>
</dbReference>